<accession>A0A2U9B7G8</accession>
<reference evidence="1 2" key="1">
    <citation type="submission" date="2017-12" db="EMBL/GenBank/DDBJ databases">
        <title>Integrating genomic resources of turbot (Scophthalmus maximus) in depth evaluation of genetic and physical mapping variation across individuals.</title>
        <authorList>
            <person name="Martinez P."/>
        </authorList>
    </citation>
    <scope>NUCLEOTIDE SEQUENCE [LARGE SCALE GENOMIC DNA]</scope>
</reference>
<dbReference type="Proteomes" id="UP000246464">
    <property type="component" value="Chromosome 4"/>
</dbReference>
<dbReference type="AlphaFoldDB" id="A0A2U9B7G8"/>
<dbReference type="EMBL" id="CP026246">
    <property type="protein sequence ID" value="AWO99813.1"/>
    <property type="molecule type" value="Genomic_DNA"/>
</dbReference>
<organism evidence="1 2">
    <name type="scientific">Scophthalmus maximus</name>
    <name type="common">Turbot</name>
    <name type="synonym">Psetta maxima</name>
    <dbReference type="NCBI Taxonomy" id="52904"/>
    <lineage>
        <taxon>Eukaryota</taxon>
        <taxon>Metazoa</taxon>
        <taxon>Chordata</taxon>
        <taxon>Craniata</taxon>
        <taxon>Vertebrata</taxon>
        <taxon>Euteleostomi</taxon>
        <taxon>Actinopterygii</taxon>
        <taxon>Neopterygii</taxon>
        <taxon>Teleostei</taxon>
        <taxon>Neoteleostei</taxon>
        <taxon>Acanthomorphata</taxon>
        <taxon>Carangaria</taxon>
        <taxon>Pleuronectiformes</taxon>
        <taxon>Pleuronectoidei</taxon>
        <taxon>Scophthalmidae</taxon>
        <taxon>Scophthalmus</taxon>
    </lineage>
</organism>
<gene>
    <name evidence="1" type="ORF">SMAX5B_012700</name>
</gene>
<proteinExistence type="predicted"/>
<evidence type="ECO:0000313" key="2">
    <source>
        <dbReference type="Proteomes" id="UP000246464"/>
    </source>
</evidence>
<sequence>MALGPEEHSELEEQDMDLVDMDLADMGLCLVLVTDQGEAMVQYQELDMEQAMELDQKLLNMVKLEPLVGYLEVEWDERANLVVLHLGQEPGQALEEQGQDQGPALEVQVQGPALEEQVQGPGQVLEEQVLVKMSQVVHCLELNLSNPQVSPEVTHPVKEMERKAPMARETEELEVVLGALEPVLVELEVVLGALELVLEELEVVLGALELVMEELEVVLGVLVVLEELEEVLEEQAWHLGLVGLAMVLVELEFYQVECMELWEHKARVELDLAVMELVLVAMVLAQEVTGPAQVAMALGMVDMEPDLEAMEELVVLELGLVAMGLDQVELVLLKEDLDLEVWCLAVLEVMDLVALDQEPGQVVMEQVVLAQDQAAMDQVFTLREVKDWGQESRPNQGLYLEEQVQDQADMGLVVLVQEQEASDWVVLAQEAMDQVALAREQVVLDLVVLAEEQEASDRVVLVQAALEQGGKD</sequence>
<name>A0A2U9B7G8_SCOMX</name>
<evidence type="ECO:0000313" key="1">
    <source>
        <dbReference type="EMBL" id="AWO99813.1"/>
    </source>
</evidence>
<protein>
    <submittedName>
        <fullName evidence="1">Uncharacterized protein</fullName>
    </submittedName>
</protein>
<keyword evidence="2" id="KW-1185">Reference proteome</keyword>